<keyword evidence="4" id="KW-1185">Reference proteome</keyword>
<dbReference type="SMART" id="SM00822">
    <property type="entry name" value="PKS_KR"/>
    <property type="match status" value="1"/>
</dbReference>
<evidence type="ECO:0000259" key="2">
    <source>
        <dbReference type="SMART" id="SM00822"/>
    </source>
</evidence>
<dbReference type="FunFam" id="3.40.50.720:FF:000084">
    <property type="entry name" value="Short-chain dehydrogenase reductase"/>
    <property type="match status" value="1"/>
</dbReference>
<dbReference type="NCBIfam" id="NF005559">
    <property type="entry name" value="PRK07231.1"/>
    <property type="match status" value="1"/>
</dbReference>
<dbReference type="InterPro" id="IPR002347">
    <property type="entry name" value="SDR_fam"/>
</dbReference>
<dbReference type="Proteomes" id="UP000600865">
    <property type="component" value="Unassembled WGS sequence"/>
</dbReference>
<comment type="similarity">
    <text evidence="1">Belongs to the short-chain dehydrogenases/reductases (SDR) family.</text>
</comment>
<dbReference type="SUPFAM" id="SSF51735">
    <property type="entry name" value="NAD(P)-binding Rossmann-fold domains"/>
    <property type="match status" value="1"/>
</dbReference>
<dbReference type="PRINTS" id="PR00080">
    <property type="entry name" value="SDRFAMILY"/>
</dbReference>
<dbReference type="AlphaFoldDB" id="A0A918KIQ1"/>
<dbReference type="Pfam" id="PF13561">
    <property type="entry name" value="adh_short_C2"/>
    <property type="match status" value="1"/>
</dbReference>
<dbReference type="Gene3D" id="3.40.50.720">
    <property type="entry name" value="NAD(P)-binding Rossmann-like Domain"/>
    <property type="match status" value="1"/>
</dbReference>
<protein>
    <submittedName>
        <fullName evidence="3">Short-chain dehydrogenase</fullName>
    </submittedName>
</protein>
<evidence type="ECO:0000313" key="4">
    <source>
        <dbReference type="Proteomes" id="UP000600865"/>
    </source>
</evidence>
<accession>A0A918KIQ1</accession>
<comment type="caution">
    <text evidence="3">The sequence shown here is derived from an EMBL/GenBank/DDBJ whole genome shotgun (WGS) entry which is preliminary data.</text>
</comment>
<dbReference type="PRINTS" id="PR00081">
    <property type="entry name" value="GDHRDH"/>
</dbReference>
<evidence type="ECO:0000313" key="3">
    <source>
        <dbReference type="EMBL" id="GGX63229.1"/>
    </source>
</evidence>
<evidence type="ECO:0000256" key="1">
    <source>
        <dbReference type="ARBA" id="ARBA00006484"/>
    </source>
</evidence>
<dbReference type="InterPro" id="IPR036291">
    <property type="entry name" value="NAD(P)-bd_dom_sf"/>
</dbReference>
<dbReference type="CDD" id="cd05233">
    <property type="entry name" value="SDR_c"/>
    <property type="match status" value="1"/>
</dbReference>
<sequence length="265" mass="27869">MSVEASLELIAPFDLTGQVAIVTGSTRGIGLAIAKAFCQEGAKCVISSESSEDVELTIRRLADKGYDVLGVTCDVTKDDDQISLIHTTLRHFGQIDILVCNAGVTGKAGPLTTSNPDDDLQVFDTNLHSMVTLAKAAYPTLRTQSSASIILMSSIAGLRGNAVINAYALAKAGVAQLARNLAVQWGPDNIRVNAISPGLIETTLAQPLTGNRDFLERRLQMTPLRRLGQVEDVAGCALFLASDAASFVTGHNLIVDGGTTITDGS</sequence>
<name>A0A918KIQ1_9PROT</name>
<dbReference type="PANTHER" id="PTHR43943">
    <property type="entry name" value="DEHYDROGENASE/REDUCTASE (SDR FAMILY) MEMBER 4"/>
    <property type="match status" value="1"/>
</dbReference>
<reference evidence="3 4" key="1">
    <citation type="journal article" date="2014" name="Int. J. Syst. Evol. Microbiol.">
        <title>Complete genome sequence of Corynebacterium casei LMG S-19264T (=DSM 44701T), isolated from a smear-ripened cheese.</title>
        <authorList>
            <consortium name="US DOE Joint Genome Institute (JGI-PGF)"/>
            <person name="Walter F."/>
            <person name="Albersmeier A."/>
            <person name="Kalinowski J."/>
            <person name="Ruckert C."/>
        </authorList>
    </citation>
    <scope>NUCLEOTIDE SEQUENCE [LARGE SCALE GENOMIC DNA]</scope>
    <source>
        <strain evidence="3 4">KCTC 23968</strain>
    </source>
</reference>
<proteinExistence type="inferred from homology"/>
<dbReference type="InterPro" id="IPR057326">
    <property type="entry name" value="KR_dom"/>
</dbReference>
<dbReference type="EMBL" id="BMYV01000001">
    <property type="protein sequence ID" value="GGX63229.1"/>
    <property type="molecule type" value="Genomic_DNA"/>
</dbReference>
<dbReference type="RefSeq" id="WP_233349842.1">
    <property type="nucleotide sequence ID" value="NZ_BMYV01000001.1"/>
</dbReference>
<organism evidence="3 4">
    <name type="scientific">Litorimonas cladophorae</name>
    <dbReference type="NCBI Taxonomy" id="1220491"/>
    <lineage>
        <taxon>Bacteria</taxon>
        <taxon>Pseudomonadati</taxon>
        <taxon>Pseudomonadota</taxon>
        <taxon>Alphaproteobacteria</taxon>
        <taxon>Maricaulales</taxon>
        <taxon>Robiginitomaculaceae</taxon>
    </lineage>
</organism>
<feature type="domain" description="Ketoreductase" evidence="2">
    <location>
        <begin position="18"/>
        <end position="188"/>
    </location>
</feature>
<gene>
    <name evidence="3" type="ORF">GCM10011309_11500</name>
</gene>
<dbReference type="PANTHER" id="PTHR43943:SF2">
    <property type="entry name" value="DEHYDROGENASE_REDUCTASE 4"/>
    <property type="match status" value="1"/>
</dbReference>